<proteinExistence type="predicted"/>
<dbReference type="EMBL" id="MU791378">
    <property type="protein sequence ID" value="KAJ3990867.1"/>
    <property type="molecule type" value="Genomic_DNA"/>
</dbReference>
<evidence type="ECO:0000313" key="1">
    <source>
        <dbReference type="EMBL" id="KAJ3990867.1"/>
    </source>
</evidence>
<comment type="caution">
    <text evidence="1">The sequence shown here is derived from an EMBL/GenBank/DDBJ whole genome shotgun (WGS) entry which is preliminary data.</text>
</comment>
<dbReference type="Proteomes" id="UP001163828">
    <property type="component" value="Unassembled WGS sequence"/>
</dbReference>
<evidence type="ECO:0000313" key="2">
    <source>
        <dbReference type="Proteomes" id="UP001163828"/>
    </source>
</evidence>
<sequence>MDDSEPQSLDSDELTVHDITPLINTVSTSLSTVTPMLSSLSGTIGVKDISPWRTTAPPERKSEISWKIIVLIMHGPQEAQGVKDISPWRTTAPLERNPEISRKIIVLIMHGPQEGSLSLDFLVLSSRRQGHIAVENHRSAGTKSRDQPENHCTKYALTARRFSFSGFFRIKLKASRTYRRGEPPLRRNENPKSAGKSLYYLCTDRKNFPFFWLSVHDATIPGGPWSPGHTTGNHLTGWCPTRAQCGKGILPSVVLHQMIRGGQFS</sequence>
<keyword evidence="2" id="KW-1185">Reference proteome</keyword>
<reference evidence="1" key="1">
    <citation type="submission" date="2022-08" db="EMBL/GenBank/DDBJ databases">
        <authorList>
            <consortium name="DOE Joint Genome Institute"/>
            <person name="Min B."/>
            <person name="Riley R."/>
            <person name="Sierra-Patev S."/>
            <person name="Naranjo-Ortiz M."/>
            <person name="Looney B."/>
            <person name="Konkel Z."/>
            <person name="Slot J.C."/>
            <person name="Sakamoto Y."/>
            <person name="Steenwyk J.L."/>
            <person name="Rokas A."/>
            <person name="Carro J."/>
            <person name="Camarero S."/>
            <person name="Ferreira P."/>
            <person name="Molpeceres G."/>
            <person name="Ruiz-Duenas F.J."/>
            <person name="Serrano A."/>
            <person name="Henrissat B."/>
            <person name="Drula E."/>
            <person name="Hughes K.W."/>
            <person name="Mata J.L."/>
            <person name="Ishikawa N.K."/>
            <person name="Vargas-Isla R."/>
            <person name="Ushijima S."/>
            <person name="Smith C.A."/>
            <person name="Ahrendt S."/>
            <person name="Andreopoulos W."/>
            <person name="He G."/>
            <person name="Labutti K."/>
            <person name="Lipzen A."/>
            <person name="Ng V."/>
            <person name="Sandor L."/>
            <person name="Barry K."/>
            <person name="Martinez A.T."/>
            <person name="Xiao Y."/>
            <person name="Gibbons J.G."/>
            <person name="Terashima K."/>
            <person name="Hibbett D.S."/>
            <person name="Grigoriev I.V."/>
        </authorList>
    </citation>
    <scope>NUCLEOTIDE SEQUENCE</scope>
    <source>
        <strain evidence="1">TFB10827</strain>
    </source>
</reference>
<accession>A0ABQ8PWR6</accession>
<organism evidence="1 2">
    <name type="scientific">Lentinula boryana</name>
    <dbReference type="NCBI Taxonomy" id="40481"/>
    <lineage>
        <taxon>Eukaryota</taxon>
        <taxon>Fungi</taxon>
        <taxon>Dikarya</taxon>
        <taxon>Basidiomycota</taxon>
        <taxon>Agaricomycotina</taxon>
        <taxon>Agaricomycetes</taxon>
        <taxon>Agaricomycetidae</taxon>
        <taxon>Agaricales</taxon>
        <taxon>Marasmiineae</taxon>
        <taxon>Omphalotaceae</taxon>
        <taxon>Lentinula</taxon>
    </lineage>
</organism>
<protein>
    <submittedName>
        <fullName evidence="1">Uncharacterized protein</fullName>
    </submittedName>
</protein>
<gene>
    <name evidence="1" type="ORF">F5050DRAFT_1716548</name>
</gene>
<name>A0ABQ8PWR6_9AGAR</name>